<dbReference type="Proteomes" id="UP001140096">
    <property type="component" value="Unassembled WGS sequence"/>
</dbReference>
<proteinExistence type="predicted"/>
<sequence length="314" mass="34136">MVFATAPVAGLASAMDTFCSNAYTASRDKTLVGFHLQRGIIAVVTHLVIIAPILWNAESILLFLKQDPDVARLSGWYMRVQIPGILPSSIFELVRRYLQSQGIMRAGMVIACVVTPIHWFNNMFLVRSPTYGLGFIGAPIVNDMTSTMLFVGITTYAYNSRAVETWGGWTLSAFRNMSAYYKLAIPSIVTTCSELIVFELLIVGVSYFGTDQMAGQAIMLNSVVIITRLSIGLGFATSPRIGNLVGASNPRQARIAMHLALVASAIIGVLGTLFLVFFGDWWTSVYTSNPNVAFETARLIPVASVFIVSDGLNA</sequence>
<keyword evidence="2" id="KW-1185">Reference proteome</keyword>
<reference evidence="1" key="1">
    <citation type="submission" date="2022-07" db="EMBL/GenBank/DDBJ databases">
        <title>Phylogenomic reconstructions and comparative analyses of Kickxellomycotina fungi.</title>
        <authorList>
            <person name="Reynolds N.K."/>
            <person name="Stajich J.E."/>
            <person name="Barry K."/>
            <person name="Grigoriev I.V."/>
            <person name="Crous P."/>
            <person name="Smith M.E."/>
        </authorList>
    </citation>
    <scope>NUCLEOTIDE SEQUENCE</scope>
    <source>
        <strain evidence="1">CBS 102833</strain>
    </source>
</reference>
<accession>A0ACC1KUV0</accession>
<gene>
    <name evidence="1" type="primary">ERC1_10</name>
    <name evidence="1" type="ORF">H4S07_006592</name>
</gene>
<protein>
    <submittedName>
        <fullName evidence="1">Ethionine resistance protein</fullName>
    </submittedName>
</protein>
<feature type="non-terminal residue" evidence="1">
    <location>
        <position position="314"/>
    </location>
</feature>
<evidence type="ECO:0000313" key="1">
    <source>
        <dbReference type="EMBL" id="KAJ2795028.1"/>
    </source>
</evidence>
<dbReference type="EMBL" id="JANBUP010004038">
    <property type="protein sequence ID" value="KAJ2795028.1"/>
    <property type="molecule type" value="Genomic_DNA"/>
</dbReference>
<organism evidence="1 2">
    <name type="scientific">Coemansia furcata</name>
    <dbReference type="NCBI Taxonomy" id="417177"/>
    <lineage>
        <taxon>Eukaryota</taxon>
        <taxon>Fungi</taxon>
        <taxon>Fungi incertae sedis</taxon>
        <taxon>Zoopagomycota</taxon>
        <taxon>Kickxellomycotina</taxon>
        <taxon>Kickxellomycetes</taxon>
        <taxon>Kickxellales</taxon>
        <taxon>Kickxellaceae</taxon>
        <taxon>Coemansia</taxon>
    </lineage>
</organism>
<comment type="caution">
    <text evidence="1">The sequence shown here is derived from an EMBL/GenBank/DDBJ whole genome shotgun (WGS) entry which is preliminary data.</text>
</comment>
<name>A0ACC1KUV0_9FUNG</name>
<evidence type="ECO:0000313" key="2">
    <source>
        <dbReference type="Proteomes" id="UP001140096"/>
    </source>
</evidence>